<feature type="domain" description="ABC transporter" evidence="10">
    <location>
        <begin position="2"/>
        <end position="237"/>
    </location>
</feature>
<evidence type="ECO:0000256" key="3">
    <source>
        <dbReference type="ARBA" id="ARBA00022475"/>
    </source>
</evidence>
<gene>
    <name evidence="11" type="ORF">D5H75_12735</name>
</gene>
<dbReference type="Proteomes" id="UP000265768">
    <property type="component" value="Unassembled WGS sequence"/>
</dbReference>
<dbReference type="FunFam" id="3.40.50.300:FF:000589">
    <property type="entry name" value="ABC transporter, ATP-binding subunit"/>
    <property type="match status" value="1"/>
</dbReference>
<dbReference type="InterPro" id="IPR003439">
    <property type="entry name" value="ABC_transporter-like_ATP-bd"/>
</dbReference>
<evidence type="ECO:0000259" key="10">
    <source>
        <dbReference type="PROSITE" id="PS50893"/>
    </source>
</evidence>
<evidence type="ECO:0000256" key="8">
    <source>
        <dbReference type="ARBA" id="ARBA00023251"/>
    </source>
</evidence>
<dbReference type="GO" id="GO:0005524">
    <property type="term" value="F:ATP binding"/>
    <property type="evidence" value="ECO:0007669"/>
    <property type="project" value="UniProtKB-KW"/>
</dbReference>
<evidence type="ECO:0000256" key="7">
    <source>
        <dbReference type="ARBA" id="ARBA00023136"/>
    </source>
</evidence>
<dbReference type="InterPro" id="IPR025302">
    <property type="entry name" value="DrrA1/2-like_C"/>
</dbReference>
<proteinExistence type="inferred from homology"/>
<dbReference type="GO" id="GO:0043215">
    <property type="term" value="P:daunorubicin transport"/>
    <property type="evidence" value="ECO:0007669"/>
    <property type="project" value="InterPro"/>
</dbReference>
<comment type="similarity">
    <text evidence="9">Belongs to the ABC transporter superfamily. Drug exporter-1 (DrugE1) (TC 3.A.1.105) family.</text>
</comment>
<dbReference type="PROSITE" id="PS00211">
    <property type="entry name" value="ABC_TRANSPORTER_1"/>
    <property type="match status" value="1"/>
</dbReference>
<dbReference type="GO" id="GO:0005886">
    <property type="term" value="C:plasma membrane"/>
    <property type="evidence" value="ECO:0007669"/>
    <property type="project" value="UniProtKB-SubCell"/>
</dbReference>
<dbReference type="OrthoDB" id="9804819at2"/>
<keyword evidence="2" id="KW-0813">Transport</keyword>
<evidence type="ECO:0000313" key="11">
    <source>
        <dbReference type="EMBL" id="RJL32844.1"/>
    </source>
</evidence>
<dbReference type="GO" id="GO:0046677">
    <property type="term" value="P:response to antibiotic"/>
    <property type="evidence" value="ECO:0007669"/>
    <property type="project" value="UniProtKB-KW"/>
</dbReference>
<dbReference type="InterPro" id="IPR027417">
    <property type="entry name" value="P-loop_NTPase"/>
</dbReference>
<dbReference type="AlphaFoldDB" id="A0A3A4BP93"/>
<evidence type="ECO:0000256" key="9">
    <source>
        <dbReference type="ARBA" id="ARBA00049985"/>
    </source>
</evidence>
<dbReference type="Pfam" id="PF00005">
    <property type="entry name" value="ABC_tran"/>
    <property type="match status" value="1"/>
</dbReference>
<comment type="subcellular location">
    <subcellularLocation>
        <location evidence="1">Cell membrane</location>
        <topology evidence="1">Peripheral membrane protein</topology>
        <orientation evidence="1">Cytoplasmic side</orientation>
    </subcellularLocation>
</comment>
<dbReference type="PROSITE" id="PS50893">
    <property type="entry name" value="ABC_TRANSPORTER_2"/>
    <property type="match status" value="1"/>
</dbReference>
<dbReference type="InterPro" id="IPR017871">
    <property type="entry name" value="ABC_transporter-like_CS"/>
</dbReference>
<evidence type="ECO:0000313" key="12">
    <source>
        <dbReference type="Proteomes" id="UP000265768"/>
    </source>
</evidence>
<comment type="caution">
    <text evidence="11">The sequence shown here is derived from an EMBL/GenBank/DDBJ whole genome shotgun (WGS) entry which is preliminary data.</text>
</comment>
<protein>
    <submittedName>
        <fullName evidence="11">ATP-binding cassette domain-containing protein</fullName>
    </submittedName>
</protein>
<evidence type="ECO:0000256" key="4">
    <source>
        <dbReference type="ARBA" id="ARBA00022741"/>
    </source>
</evidence>
<accession>A0A3A4BP93</accession>
<dbReference type="PANTHER" id="PTHR43582">
    <property type="entry name" value="LINEARMYCIN RESISTANCE ATP-BINDING PROTEIN LNRL"/>
    <property type="match status" value="1"/>
</dbReference>
<dbReference type="Pfam" id="PF13732">
    <property type="entry name" value="DrrA1-3_C"/>
    <property type="match status" value="1"/>
</dbReference>
<dbReference type="SUPFAM" id="SSF52540">
    <property type="entry name" value="P-loop containing nucleoside triphosphate hydrolases"/>
    <property type="match status" value="1"/>
</dbReference>
<organism evidence="11 12">
    <name type="scientific">Bailinhaonella thermotolerans</name>
    <dbReference type="NCBI Taxonomy" id="1070861"/>
    <lineage>
        <taxon>Bacteria</taxon>
        <taxon>Bacillati</taxon>
        <taxon>Actinomycetota</taxon>
        <taxon>Actinomycetes</taxon>
        <taxon>Streptosporangiales</taxon>
        <taxon>Streptosporangiaceae</taxon>
        <taxon>Bailinhaonella</taxon>
    </lineage>
</organism>
<keyword evidence="8" id="KW-0046">Antibiotic resistance</keyword>
<evidence type="ECO:0000256" key="1">
    <source>
        <dbReference type="ARBA" id="ARBA00004413"/>
    </source>
</evidence>
<keyword evidence="4" id="KW-0547">Nucleotide-binding</keyword>
<evidence type="ECO:0000256" key="5">
    <source>
        <dbReference type="ARBA" id="ARBA00022840"/>
    </source>
</evidence>
<dbReference type="PANTHER" id="PTHR43582:SF5">
    <property type="entry name" value="ABC TRANSPORTER"/>
    <property type="match status" value="1"/>
</dbReference>
<dbReference type="EMBL" id="QZEY01000004">
    <property type="protein sequence ID" value="RJL32844.1"/>
    <property type="molecule type" value="Genomic_DNA"/>
</dbReference>
<dbReference type="SMART" id="SM00382">
    <property type="entry name" value="AAA"/>
    <property type="match status" value="1"/>
</dbReference>
<dbReference type="InterPro" id="IPR005894">
    <property type="entry name" value="DrrA"/>
</dbReference>
<dbReference type="NCBIfam" id="TIGR01188">
    <property type="entry name" value="drrA"/>
    <property type="match status" value="1"/>
</dbReference>
<keyword evidence="12" id="KW-1185">Reference proteome</keyword>
<dbReference type="GO" id="GO:1900753">
    <property type="term" value="P:doxorubicin transport"/>
    <property type="evidence" value="ECO:0007669"/>
    <property type="project" value="InterPro"/>
</dbReference>
<dbReference type="Gene3D" id="3.40.50.300">
    <property type="entry name" value="P-loop containing nucleotide triphosphate hydrolases"/>
    <property type="match status" value="1"/>
</dbReference>
<evidence type="ECO:0000256" key="2">
    <source>
        <dbReference type="ARBA" id="ARBA00022448"/>
    </source>
</evidence>
<keyword evidence="3" id="KW-1003">Cell membrane</keyword>
<keyword evidence="5 11" id="KW-0067">ATP-binding</keyword>
<keyword evidence="6" id="KW-1278">Translocase</keyword>
<dbReference type="InterPro" id="IPR003593">
    <property type="entry name" value="AAA+_ATPase"/>
</dbReference>
<dbReference type="GO" id="GO:0016887">
    <property type="term" value="F:ATP hydrolysis activity"/>
    <property type="evidence" value="ECO:0007669"/>
    <property type="project" value="InterPro"/>
</dbReference>
<name>A0A3A4BP93_9ACTN</name>
<reference evidence="11 12" key="1">
    <citation type="submission" date="2018-09" db="EMBL/GenBank/DDBJ databases">
        <title>YIM 75507 draft genome.</title>
        <authorList>
            <person name="Tang S."/>
            <person name="Feng Y."/>
        </authorList>
    </citation>
    <scope>NUCLEOTIDE SEQUENCE [LARGE SCALE GENOMIC DNA]</scope>
    <source>
        <strain evidence="11 12">YIM 75507</strain>
    </source>
</reference>
<evidence type="ECO:0000256" key="6">
    <source>
        <dbReference type="ARBA" id="ARBA00022967"/>
    </source>
</evidence>
<sequence>MVEATGLEKTYPVRRGEPVHAVRGVDLDVRAGEVFGLLGPNGAGKTTTVRMLATLTAPTAGSARVAGHDLLREPRRVRERIGYVSQAGGVDETVSGRENVVLAARLHGLSAREAARRAAELLEVFALTDVADRPARTLSGGQRRRFALAIGLAHRPELIFLDEPTTGLDPRNRAAFWQEIRGLRDGGTAVLLTTHYLDEADALADRLAIVDHGRVVAAGTPGELKRRVSGDVITLRVPAADAEPASRLLAAQPYVREVGGDGGGLRAYVGDGDSALPALLRAIEEGGLRVEAISLRRATLDDVFLRQTGRSLRDAA</sequence>
<keyword evidence="7" id="KW-0472">Membrane</keyword>